<reference evidence="4" key="1">
    <citation type="submission" date="2022-01" db="EMBL/GenBank/DDBJ databases">
        <title>Whole genome-based taxonomy of the Shewanellaceae.</title>
        <authorList>
            <person name="Martin-Rodriguez A.J."/>
        </authorList>
    </citation>
    <scope>NUCLEOTIDE SEQUENCE</scope>
    <source>
        <strain evidence="4">DSM 16422</strain>
    </source>
</reference>
<evidence type="ECO:0000313" key="5">
    <source>
        <dbReference type="Proteomes" id="UP001139333"/>
    </source>
</evidence>
<sequence>MTNESANISAQDISQYPWLVAPYQQFCHLCCQNKHSHAQLIAVDMALGGVALVNSMAKSALCINKTQGGACGHCKACLLCDAGNHPDLHRIQSDGAQIKVDQIRQLCQSLTHTAQQSGARVAIIEHAERMNIAAANALLKTLEEPGEDTLLLLQTDTVANLLPTITSRCQKVAFKAPSKQQILVWLEAQNLLPAADEQGKRHDVTWCLSVVGGPIKLAESLQTNHYQQLLDYRKDWAKSLQSGHLHDSLLKLTDLQLIDALKVLYLYLRQYVVKSNINLTDSSDKSARLNPLIQSRIIALAGEVMAMSHKLSTTANVNTQALCQKYVLQFKHVLALT</sequence>
<evidence type="ECO:0000256" key="2">
    <source>
        <dbReference type="ARBA" id="ARBA00022932"/>
    </source>
</evidence>
<dbReference type="PANTHER" id="PTHR11669">
    <property type="entry name" value="REPLICATION FACTOR C / DNA POLYMERASE III GAMMA-TAU SUBUNIT"/>
    <property type="match status" value="1"/>
</dbReference>
<proteinExistence type="predicted"/>
<protein>
    <recommendedName>
        <fullName evidence="1">DNA-directed DNA polymerase</fullName>
        <ecNumber evidence="1">2.7.7.7</ecNumber>
    </recommendedName>
</protein>
<dbReference type="EC" id="2.7.7.7" evidence="1"/>
<keyword evidence="4" id="KW-0548">Nucleotidyltransferase</keyword>
<dbReference type="InterPro" id="IPR004622">
    <property type="entry name" value="DNA_pol_HolB"/>
</dbReference>
<dbReference type="SUPFAM" id="SSF52540">
    <property type="entry name" value="P-loop containing nucleoside triphosphate hydrolases"/>
    <property type="match status" value="1"/>
</dbReference>
<keyword evidence="5" id="KW-1185">Reference proteome</keyword>
<name>A0A9X1ZLF9_9GAMM</name>
<organism evidence="4 5">
    <name type="scientific">Shewanella gaetbuli</name>
    <dbReference type="NCBI Taxonomy" id="220752"/>
    <lineage>
        <taxon>Bacteria</taxon>
        <taxon>Pseudomonadati</taxon>
        <taxon>Pseudomonadota</taxon>
        <taxon>Gammaproteobacteria</taxon>
        <taxon>Alteromonadales</taxon>
        <taxon>Shewanellaceae</taxon>
        <taxon>Shewanella</taxon>
    </lineage>
</organism>
<keyword evidence="4" id="KW-0808">Transferase</keyword>
<dbReference type="GO" id="GO:0003887">
    <property type="term" value="F:DNA-directed DNA polymerase activity"/>
    <property type="evidence" value="ECO:0007669"/>
    <property type="project" value="UniProtKB-KW"/>
</dbReference>
<dbReference type="PANTHER" id="PTHR11669:SF8">
    <property type="entry name" value="DNA POLYMERASE III SUBUNIT DELTA"/>
    <property type="match status" value="1"/>
</dbReference>
<dbReference type="AlphaFoldDB" id="A0A9X1ZLF9"/>
<dbReference type="InterPro" id="IPR027417">
    <property type="entry name" value="P-loop_NTPase"/>
</dbReference>
<dbReference type="Gene3D" id="3.40.50.300">
    <property type="entry name" value="P-loop containing nucleotide triphosphate hydrolases"/>
    <property type="match status" value="1"/>
</dbReference>
<accession>A0A9X1ZLF9</accession>
<dbReference type="GO" id="GO:0008408">
    <property type="term" value="F:3'-5' exonuclease activity"/>
    <property type="evidence" value="ECO:0007669"/>
    <property type="project" value="InterPro"/>
</dbReference>
<evidence type="ECO:0000256" key="3">
    <source>
        <dbReference type="ARBA" id="ARBA00049244"/>
    </source>
</evidence>
<dbReference type="GO" id="GO:0009360">
    <property type="term" value="C:DNA polymerase III complex"/>
    <property type="evidence" value="ECO:0007669"/>
    <property type="project" value="TreeGrafter"/>
</dbReference>
<dbReference type="Pfam" id="PF13177">
    <property type="entry name" value="DNA_pol3_delta2"/>
    <property type="match status" value="1"/>
</dbReference>
<dbReference type="NCBIfam" id="TIGR00678">
    <property type="entry name" value="holB"/>
    <property type="match status" value="1"/>
</dbReference>
<gene>
    <name evidence="4" type="primary">holB</name>
    <name evidence="4" type="ORF">L2672_10515</name>
</gene>
<evidence type="ECO:0000256" key="1">
    <source>
        <dbReference type="ARBA" id="ARBA00012417"/>
    </source>
</evidence>
<dbReference type="EMBL" id="JAKIKP010000007">
    <property type="protein sequence ID" value="MCL1143127.1"/>
    <property type="molecule type" value="Genomic_DNA"/>
</dbReference>
<dbReference type="Proteomes" id="UP001139333">
    <property type="component" value="Unassembled WGS sequence"/>
</dbReference>
<dbReference type="InterPro" id="IPR050238">
    <property type="entry name" value="DNA_Rep/Repair_Clamp_Loader"/>
</dbReference>
<comment type="caution">
    <text evidence="4">The sequence shown here is derived from an EMBL/GenBank/DDBJ whole genome shotgun (WGS) entry which is preliminary data.</text>
</comment>
<dbReference type="GO" id="GO:0006261">
    <property type="term" value="P:DNA-templated DNA replication"/>
    <property type="evidence" value="ECO:0007669"/>
    <property type="project" value="TreeGrafter"/>
</dbReference>
<keyword evidence="2" id="KW-0239">DNA-directed DNA polymerase</keyword>
<comment type="catalytic activity">
    <reaction evidence="3">
        <text>DNA(n) + a 2'-deoxyribonucleoside 5'-triphosphate = DNA(n+1) + diphosphate</text>
        <dbReference type="Rhea" id="RHEA:22508"/>
        <dbReference type="Rhea" id="RHEA-COMP:17339"/>
        <dbReference type="Rhea" id="RHEA-COMP:17340"/>
        <dbReference type="ChEBI" id="CHEBI:33019"/>
        <dbReference type="ChEBI" id="CHEBI:61560"/>
        <dbReference type="ChEBI" id="CHEBI:173112"/>
        <dbReference type="EC" id="2.7.7.7"/>
    </reaction>
</comment>
<evidence type="ECO:0000313" key="4">
    <source>
        <dbReference type="EMBL" id="MCL1143127.1"/>
    </source>
</evidence>
<dbReference type="RefSeq" id="WP_248995811.1">
    <property type="nucleotide sequence ID" value="NZ_JAKIKP010000007.1"/>
</dbReference>